<comment type="caution">
    <text evidence="1">The sequence shown here is derived from an EMBL/GenBank/DDBJ whole genome shotgun (WGS) entry which is preliminary data.</text>
</comment>
<keyword evidence="2" id="KW-1185">Reference proteome</keyword>
<proteinExistence type="predicted"/>
<accession>A0A2T1GIY0</accession>
<dbReference type="PANTHER" id="PTHR34133:SF8">
    <property type="entry name" value="OS07G0633000 PROTEIN"/>
    <property type="match status" value="1"/>
</dbReference>
<evidence type="ECO:0000313" key="2">
    <source>
        <dbReference type="Proteomes" id="UP000238937"/>
    </source>
</evidence>
<evidence type="ECO:0000313" key="1">
    <source>
        <dbReference type="EMBL" id="PSB57704.1"/>
    </source>
</evidence>
<dbReference type="AlphaFoldDB" id="A0A2T1GIY0"/>
<dbReference type="InterPro" id="IPR018971">
    <property type="entry name" value="DUF1997"/>
</dbReference>
<evidence type="ECO:0008006" key="3">
    <source>
        <dbReference type="Google" id="ProtNLM"/>
    </source>
</evidence>
<organism evidence="1 2">
    <name type="scientific">Chamaesiphon polymorphus CCALA 037</name>
    <dbReference type="NCBI Taxonomy" id="2107692"/>
    <lineage>
        <taxon>Bacteria</taxon>
        <taxon>Bacillati</taxon>
        <taxon>Cyanobacteriota</taxon>
        <taxon>Cyanophyceae</taxon>
        <taxon>Gomontiellales</taxon>
        <taxon>Chamaesiphonaceae</taxon>
        <taxon>Chamaesiphon</taxon>
    </lineage>
</organism>
<gene>
    <name evidence="1" type="ORF">C7B77_07410</name>
</gene>
<dbReference type="Proteomes" id="UP000238937">
    <property type="component" value="Unassembled WGS sequence"/>
</dbReference>
<name>A0A2T1GIY0_9CYAN</name>
<protein>
    <recommendedName>
        <fullName evidence="3">DUF1997 domain-containing protein</fullName>
    </recommendedName>
</protein>
<dbReference type="PANTHER" id="PTHR34133">
    <property type="entry name" value="OS07G0633000 PROTEIN"/>
    <property type="match status" value="1"/>
</dbReference>
<sequence length="195" mass="22017">MQIVKFTADRSVDIAVPKQPIPIGHYLRQPHRLVNALVDPSRIQQLSEDEFRLSMRTLNFFGIELQPTVYLRVWTEADGTVRIASTKCEIRGIDYIDRRFSLQLMGKLSPYEAQGQTYLEGLADLQVQVDLPPPLNFMPRSMVESAGNSLLKGILNTFKQRLLHQLIADYILWANTGTEGTSTKPSTQPQAPHLG</sequence>
<dbReference type="OrthoDB" id="510717at2"/>
<dbReference type="Pfam" id="PF09366">
    <property type="entry name" value="DUF1997"/>
    <property type="match status" value="1"/>
</dbReference>
<reference evidence="1 2" key="1">
    <citation type="submission" date="2018-03" db="EMBL/GenBank/DDBJ databases">
        <title>The ancient ancestry and fast evolution of plastids.</title>
        <authorList>
            <person name="Moore K.R."/>
            <person name="Magnabosco C."/>
            <person name="Momper L."/>
            <person name="Gold D.A."/>
            <person name="Bosak T."/>
            <person name="Fournier G.P."/>
        </authorList>
    </citation>
    <scope>NUCLEOTIDE SEQUENCE [LARGE SCALE GENOMIC DNA]</scope>
    <source>
        <strain evidence="1 2">CCALA 037</strain>
    </source>
</reference>
<dbReference type="RefSeq" id="WP_106302230.1">
    <property type="nucleotide sequence ID" value="NZ_PVWO01000065.1"/>
</dbReference>
<dbReference type="EMBL" id="PVWO01000065">
    <property type="protein sequence ID" value="PSB57704.1"/>
    <property type="molecule type" value="Genomic_DNA"/>
</dbReference>